<evidence type="ECO:0000313" key="1">
    <source>
        <dbReference type="EMBL" id="RKP55791.1"/>
    </source>
</evidence>
<dbReference type="PIRSF" id="PIRSF000039">
    <property type="entry name" value="Phenol_monooxy_K"/>
    <property type="match status" value="1"/>
</dbReference>
<keyword evidence="2" id="KW-1185">Reference proteome</keyword>
<dbReference type="Pfam" id="PF06099">
    <property type="entry name" value="Phenol_hyd_sub"/>
    <property type="match status" value="1"/>
</dbReference>
<evidence type="ECO:0000313" key="2">
    <source>
        <dbReference type="Proteomes" id="UP000270342"/>
    </source>
</evidence>
<dbReference type="Proteomes" id="UP000270342">
    <property type="component" value="Unassembled WGS sequence"/>
</dbReference>
<proteinExistence type="predicted"/>
<dbReference type="EMBL" id="RBZU01000004">
    <property type="protein sequence ID" value="RKP55791.1"/>
    <property type="molecule type" value="Genomic_DNA"/>
</dbReference>
<dbReference type="OrthoDB" id="8564678at2"/>
<dbReference type="InterPro" id="IPR010353">
    <property type="entry name" value="DmpK"/>
</dbReference>
<dbReference type="AlphaFoldDB" id="A0A494Y5E3"/>
<dbReference type="RefSeq" id="WP_121086437.1">
    <property type="nucleotide sequence ID" value="NZ_RBZU01000004.1"/>
</dbReference>
<organism evidence="1 2">
    <name type="scientific">Pararobbsia silviterrae</name>
    <dbReference type="NCBI Taxonomy" id="1792498"/>
    <lineage>
        <taxon>Bacteria</taxon>
        <taxon>Pseudomonadati</taxon>
        <taxon>Pseudomonadota</taxon>
        <taxon>Betaproteobacteria</taxon>
        <taxon>Burkholderiales</taxon>
        <taxon>Burkholderiaceae</taxon>
        <taxon>Pararobbsia</taxon>
    </lineage>
</organism>
<comment type="caution">
    <text evidence="1">The sequence shown here is derived from an EMBL/GenBank/DDBJ whole genome shotgun (WGS) entry which is preliminary data.</text>
</comment>
<gene>
    <name evidence="1" type="ORF">D7S86_11270</name>
</gene>
<sequence>MPHAHGLDARAASAAAEARFDLTRRYVRFRERNARGYVEFDFSIGDPRLSVELVMSEADYATFCITNRVTFLSEDEAHAIDSDHQKWRYGQPGLSE</sequence>
<accession>A0A494Y5E3</accession>
<name>A0A494Y5E3_9BURK</name>
<protein>
    <submittedName>
        <fullName evidence="1">Phenol hydroxylase</fullName>
    </submittedName>
</protein>
<reference evidence="1 2" key="1">
    <citation type="submission" date="2018-10" db="EMBL/GenBank/DDBJ databases">
        <title>Robbsia sp. DHC34, isolated from soil.</title>
        <authorList>
            <person name="Gao Z.-H."/>
            <person name="Qiu L.-H."/>
        </authorList>
    </citation>
    <scope>NUCLEOTIDE SEQUENCE [LARGE SCALE GENOMIC DNA]</scope>
    <source>
        <strain evidence="1 2">DHC34</strain>
    </source>
</reference>